<evidence type="ECO:0000313" key="4">
    <source>
        <dbReference type="Proteomes" id="UP000653565"/>
    </source>
</evidence>
<reference evidence="3" key="1">
    <citation type="journal article" date="2020" name="bioRxiv">
        <title>Genomic and phenotypic heterogeneity of clinical isolates of the human pathogens Aspergillus fumigatus, Aspergillus lentulus and Aspergillus fumigatiaffinis.</title>
        <authorList>
            <person name="dos Santos R.A.C."/>
            <person name="Steenwyk J.L."/>
            <person name="Rivero-Menendez O."/>
            <person name="Mead M.E."/>
            <person name="Silva L.P."/>
            <person name="Bastos R.W."/>
            <person name="Alastruey-Izquierdo A."/>
            <person name="Goldman G.H."/>
            <person name="Rokas A."/>
        </authorList>
    </citation>
    <scope>NUCLEOTIDE SEQUENCE</scope>
    <source>
        <strain evidence="3">CNM-CM6805</strain>
    </source>
</reference>
<dbReference type="InterPro" id="IPR021264">
    <property type="entry name" value="AFUB_079030/YDR124W-like"/>
</dbReference>
<evidence type="ECO:0000259" key="2">
    <source>
        <dbReference type="Pfam" id="PF11001"/>
    </source>
</evidence>
<dbReference type="Proteomes" id="UP000653565">
    <property type="component" value="Unassembled WGS sequence"/>
</dbReference>
<dbReference type="EMBL" id="JAAAPX010000091">
    <property type="protein sequence ID" value="KAF4232356.1"/>
    <property type="molecule type" value="Genomic_DNA"/>
</dbReference>
<evidence type="ECO:0000313" key="3">
    <source>
        <dbReference type="EMBL" id="KAF4232356.1"/>
    </source>
</evidence>
<feature type="domain" description="Subtelomeric hrmA-associated cluster protein AFUB-079030/YDR124W-like helical bundle" evidence="2">
    <location>
        <begin position="244"/>
        <end position="364"/>
    </location>
</feature>
<name>A0A8H4GZR8_9EURO</name>
<accession>A0A8H4GZR8</accession>
<feature type="compositionally biased region" description="Low complexity" evidence="1">
    <location>
        <begin position="458"/>
        <end position="476"/>
    </location>
</feature>
<evidence type="ECO:0000256" key="1">
    <source>
        <dbReference type="SAM" id="MobiDB-lite"/>
    </source>
</evidence>
<dbReference type="AlphaFoldDB" id="A0A8H4GZR8"/>
<organism evidence="3 4">
    <name type="scientific">Aspergillus fumigatiaffinis</name>
    <dbReference type="NCBI Taxonomy" id="340414"/>
    <lineage>
        <taxon>Eukaryota</taxon>
        <taxon>Fungi</taxon>
        <taxon>Dikarya</taxon>
        <taxon>Ascomycota</taxon>
        <taxon>Pezizomycotina</taxon>
        <taxon>Eurotiomycetes</taxon>
        <taxon>Eurotiomycetidae</taxon>
        <taxon>Eurotiales</taxon>
        <taxon>Aspergillaceae</taxon>
        <taxon>Aspergillus</taxon>
        <taxon>Aspergillus subgen. Fumigati</taxon>
    </lineage>
</organism>
<dbReference type="InterPro" id="IPR047092">
    <property type="entry name" value="AFUB_07903/YDR124W-like_hel"/>
</dbReference>
<comment type="caution">
    <text evidence="3">The sequence shown here is derived from an EMBL/GenBank/DDBJ whole genome shotgun (WGS) entry which is preliminary data.</text>
</comment>
<feature type="compositionally biased region" description="Polar residues" evidence="1">
    <location>
        <begin position="418"/>
        <end position="440"/>
    </location>
</feature>
<feature type="region of interest" description="Disordered" evidence="1">
    <location>
        <begin position="396"/>
        <end position="481"/>
    </location>
</feature>
<reference evidence="3" key="2">
    <citation type="submission" date="2020-04" db="EMBL/GenBank/DDBJ databases">
        <authorList>
            <person name="Santos R.A.C."/>
            <person name="Steenwyk J.L."/>
            <person name="Rivero-Menendez O."/>
            <person name="Mead M.E."/>
            <person name="Silva L.P."/>
            <person name="Bastos R.W."/>
            <person name="Alastruey-Izquierdo A."/>
            <person name="Goldman G.H."/>
            <person name="Rokas A."/>
        </authorList>
    </citation>
    <scope>NUCLEOTIDE SEQUENCE</scope>
    <source>
        <strain evidence="3">CNM-CM6805</strain>
    </source>
</reference>
<keyword evidence="4" id="KW-1185">Reference proteome</keyword>
<gene>
    <name evidence="3" type="ORF">CNMCM6805_010002</name>
</gene>
<dbReference type="Pfam" id="PF11001">
    <property type="entry name" value="AFUB_07903_YDR124W_hel"/>
    <property type="match status" value="1"/>
</dbReference>
<dbReference type="PANTHER" id="PTHR36102">
    <property type="entry name" value="CHROMOSOME 10, WHOLE GENOME SHOTGUN SEQUENCE"/>
    <property type="match status" value="1"/>
</dbReference>
<dbReference type="PANTHER" id="PTHR36102:SF1">
    <property type="entry name" value="YDR124W-LIKE HELICAL BUNDLE DOMAIN-CONTAINING PROTEIN"/>
    <property type="match status" value="1"/>
</dbReference>
<proteinExistence type="predicted"/>
<protein>
    <recommendedName>
        <fullName evidence="2">Subtelomeric hrmA-associated cluster protein AFUB-079030/YDR124W-like helical bundle domain-containing protein</fullName>
    </recommendedName>
</protein>
<sequence>MAWYGVFAQWMYWCWQRIWPFDDSRRDGRNEDDLTSLTDKMPVFEDKIINTSVRYVNGEIVAYVVQTEYLDTQEVCTADTKPNNFCSNSISDQSTVVDDDEAKALEEPESFTVRPSYIGSTGKRTVDFFYKVSLPLDDLEMRAKELRVPESSEDLIEALFHYQGADIWAVVFQDKDGTIKATGAGLFKDTRSWFTQDFRERFQDVLPSGQPTQLSSGRPVKRCRASVDNPDKRNAAVEVLSDYSNTQQATVQYWQILTSSPQNDWRVIGEAWIELIEPDKRRLYPYSRGDKAKPKWWPRRLRHETPHHLLTNERIILLIHILRMSGKGKITCAKLLEAAEQKAEAGKITERALTVLEEIIAIRKNEEEVETQRNHDGITATAAPDEEPNWELLPWLASKDGRGRSPVRSPENKIEEISPTSPSVEPSSGFTPSSHPSTSKAPAKPMYYRGSPEEQIETTSPTSPSVRSSPRLTPSLYPSTSEAPANLLYYHGQYHTPYTVAQSINFGAR</sequence>